<geneLocation type="plasmid" evidence="6">
    <name>psamie_4 dna</name>
</geneLocation>
<name>A0A494WH51_9SPHN</name>
<dbReference type="PANTHER" id="PTHR40980">
    <property type="entry name" value="PLUG DOMAIN-CONTAINING PROTEIN"/>
    <property type="match status" value="1"/>
</dbReference>
<reference evidence="5 6" key="1">
    <citation type="submission" date="2018-05" db="EMBL/GenBank/DDBJ databases">
        <title>Complete Genome Sequence of the Nonylphenol-Degrading Bacterium Sphingobium amiense DSM 16289T.</title>
        <authorList>
            <person name="Ootsuka M."/>
            <person name="Nishizawa T."/>
            <person name="Ohta H."/>
        </authorList>
    </citation>
    <scope>NUCLEOTIDE SEQUENCE [LARGE SCALE GENOMIC DNA]</scope>
    <source>
        <strain evidence="5 6">DSM 16289</strain>
        <plasmid evidence="6">psamie_4 dna</plasmid>
    </source>
</reference>
<evidence type="ECO:0000313" key="6">
    <source>
        <dbReference type="Proteomes" id="UP000279959"/>
    </source>
</evidence>
<dbReference type="InterPro" id="IPR000531">
    <property type="entry name" value="Beta-barrel_TonB"/>
</dbReference>
<comment type="subcellular location">
    <subcellularLocation>
        <location evidence="1">Cell outer membrane</location>
    </subcellularLocation>
</comment>
<proteinExistence type="predicted"/>
<evidence type="ECO:0000259" key="4">
    <source>
        <dbReference type="Pfam" id="PF00593"/>
    </source>
</evidence>
<dbReference type="Pfam" id="PF00593">
    <property type="entry name" value="TonB_dep_Rec_b-barrel"/>
    <property type="match status" value="1"/>
</dbReference>
<accession>A0A494WH51</accession>
<keyword evidence="3" id="KW-0998">Cell outer membrane</keyword>
<dbReference type="PANTHER" id="PTHR40980:SF3">
    <property type="entry name" value="TONB-DEPENDENT RECEPTOR-LIKE BETA-BARREL DOMAIN-CONTAINING PROTEIN"/>
    <property type="match status" value="1"/>
</dbReference>
<keyword evidence="5" id="KW-0675">Receptor</keyword>
<dbReference type="SUPFAM" id="SSF56935">
    <property type="entry name" value="Porins"/>
    <property type="match status" value="1"/>
</dbReference>
<evidence type="ECO:0000313" key="5">
    <source>
        <dbReference type="EMBL" id="BBE00511.1"/>
    </source>
</evidence>
<dbReference type="InterPro" id="IPR036942">
    <property type="entry name" value="Beta-barrel_TonB_sf"/>
</dbReference>
<evidence type="ECO:0000256" key="1">
    <source>
        <dbReference type="ARBA" id="ARBA00004442"/>
    </source>
</evidence>
<evidence type="ECO:0000256" key="3">
    <source>
        <dbReference type="ARBA" id="ARBA00023237"/>
    </source>
</evidence>
<dbReference type="AlphaFoldDB" id="A0A494WH51"/>
<dbReference type="GO" id="GO:0009279">
    <property type="term" value="C:cell outer membrane"/>
    <property type="evidence" value="ECO:0007669"/>
    <property type="project" value="UniProtKB-SubCell"/>
</dbReference>
<protein>
    <submittedName>
        <fullName evidence="5">TonB-dependent receptor</fullName>
    </submittedName>
</protein>
<keyword evidence="5" id="KW-0614">Plasmid</keyword>
<keyword evidence="2" id="KW-0472">Membrane</keyword>
<dbReference type="RefSeq" id="WP_232037499.1">
    <property type="nucleotide sequence ID" value="NZ_AP018667.1"/>
</dbReference>
<keyword evidence="6" id="KW-1185">Reference proteome</keyword>
<sequence>MVQSLPVQIIRASGETSTSNLNFNVSRIVNGSGVTVKGFELFYQQAFTFLPAPFDGLGASANYTFIDNSDPEQLTAASRNNFNLTAYYEKGPAGVRLSYAWRGGFLLSPSSAQAMGTRSLAYGTLDGSASLKITDNASLTLEGVNLLNAAQLTQFTSGLPSAYVDAGRRILFGARFSF</sequence>
<dbReference type="EMBL" id="AP018667">
    <property type="protein sequence ID" value="BBE00511.1"/>
    <property type="molecule type" value="Genomic_DNA"/>
</dbReference>
<gene>
    <name evidence="5" type="ORF">SAMIE_4000390</name>
</gene>
<organism evidence="5 6">
    <name type="scientific">Sphingobium amiense</name>
    <dbReference type="NCBI Taxonomy" id="135719"/>
    <lineage>
        <taxon>Bacteria</taxon>
        <taxon>Pseudomonadati</taxon>
        <taxon>Pseudomonadota</taxon>
        <taxon>Alphaproteobacteria</taxon>
        <taxon>Sphingomonadales</taxon>
        <taxon>Sphingomonadaceae</taxon>
        <taxon>Sphingobium</taxon>
    </lineage>
</organism>
<evidence type="ECO:0000256" key="2">
    <source>
        <dbReference type="ARBA" id="ARBA00023136"/>
    </source>
</evidence>
<dbReference type="Proteomes" id="UP000279959">
    <property type="component" value="Plasmid pSAMIE_4"/>
</dbReference>
<dbReference type="Gene3D" id="2.40.170.20">
    <property type="entry name" value="TonB-dependent receptor, beta-barrel domain"/>
    <property type="match status" value="1"/>
</dbReference>
<feature type="domain" description="TonB-dependent receptor-like beta-barrel" evidence="4">
    <location>
        <begin position="22"/>
        <end position="146"/>
    </location>
</feature>
<dbReference type="KEGG" id="sami:SAMIE_4000390"/>